<proteinExistence type="predicted"/>
<dbReference type="Pfam" id="PF18976">
    <property type="entry name" value="DUF5712"/>
    <property type="match status" value="1"/>
</dbReference>
<reference evidence="2 3" key="1">
    <citation type="submission" date="2017-08" db="EMBL/GenBank/DDBJ databases">
        <title>The complete genome sequence of Maribacter sp. B1, isolated from deep-sea sediment.</title>
        <authorList>
            <person name="Wu Y.-H."/>
            <person name="Cheng H."/>
            <person name="Xu X.-W."/>
        </authorList>
    </citation>
    <scope>NUCLEOTIDE SEQUENCE [LARGE SCALE GENOMIC DNA]</scope>
    <source>
        <strain evidence="2 3">B1</strain>
    </source>
</reference>
<sequence length="322" mass="37039">MYLTISAQKMGSTYNSSVGNYVDYLEKENQERMPELREKFFDRDNDSVSPQTVIDEIDANTAKLRQKDPKFYSIVVSPNQRELKAIGNDQNLLREYTTKLMEDYARIEHERTYRGLDRKVQENASYRREIARLRNEIRKVERGESIGNVKELEKRIKEQERMAPHKQNGQLVAAGMQKEGPQTHIHIIVSRRDVTNTYTLSPMAKHRASEVELNGKTVKRGFDRDSFYQAAEKTFDRTTGFKRNYVESYVGRKAHAKEPGKFFAKVMGLPTKEKDMAFKLLKTMGVKAPSIPTNKVQMAAKIIKALGRGIDKARGTGEEMGY</sequence>
<keyword evidence="1" id="KW-0175">Coiled coil</keyword>
<evidence type="ECO:0000256" key="1">
    <source>
        <dbReference type="SAM" id="Coils"/>
    </source>
</evidence>
<dbReference type="Proteomes" id="UP000215244">
    <property type="component" value="Chromosome"/>
</dbReference>
<dbReference type="EMBL" id="CP022957">
    <property type="protein sequence ID" value="ASV31033.1"/>
    <property type="molecule type" value="Genomic_DNA"/>
</dbReference>
<gene>
    <name evidence="2" type="ORF">CJ263_12885</name>
</gene>
<dbReference type="KEGG" id="marb:CJ263_12885"/>
<dbReference type="InterPro" id="IPR043766">
    <property type="entry name" value="BfmA-like"/>
</dbReference>
<evidence type="ECO:0000313" key="2">
    <source>
        <dbReference type="EMBL" id="ASV31033.1"/>
    </source>
</evidence>
<feature type="coiled-coil region" evidence="1">
    <location>
        <begin position="116"/>
        <end position="162"/>
    </location>
</feature>
<dbReference type="RefSeq" id="WP_094997645.1">
    <property type="nucleotide sequence ID" value="NZ_CP022957.1"/>
</dbReference>
<evidence type="ECO:0000313" key="3">
    <source>
        <dbReference type="Proteomes" id="UP000215244"/>
    </source>
</evidence>
<organism evidence="2 3">
    <name type="scientific">Maribacter cobaltidurans</name>
    <dbReference type="NCBI Taxonomy" id="1178778"/>
    <lineage>
        <taxon>Bacteria</taxon>
        <taxon>Pseudomonadati</taxon>
        <taxon>Bacteroidota</taxon>
        <taxon>Flavobacteriia</taxon>
        <taxon>Flavobacteriales</taxon>
        <taxon>Flavobacteriaceae</taxon>
        <taxon>Maribacter</taxon>
    </lineage>
</organism>
<protein>
    <submittedName>
        <fullName evidence="2">Mobilization protein</fullName>
    </submittedName>
</protein>
<dbReference type="OrthoDB" id="1404627at2"/>
<dbReference type="AlphaFoldDB" id="A0A223V6I4"/>
<keyword evidence="3" id="KW-1185">Reference proteome</keyword>
<accession>A0A223V6I4</accession>
<name>A0A223V6I4_9FLAO</name>